<evidence type="ECO:0000313" key="11">
    <source>
        <dbReference type="Proteomes" id="UP000179227"/>
    </source>
</evidence>
<evidence type="ECO:0000256" key="6">
    <source>
        <dbReference type="ARBA" id="ARBA00023065"/>
    </source>
</evidence>
<keyword evidence="5" id="KW-0375">Hydrogen ion transport</keyword>
<keyword evidence="8" id="KW-0139">CF(1)</keyword>
<evidence type="ECO:0000256" key="7">
    <source>
        <dbReference type="ARBA" id="ARBA00023136"/>
    </source>
</evidence>
<dbReference type="Gene3D" id="3.40.1380.10">
    <property type="match status" value="1"/>
</dbReference>
<keyword evidence="4" id="KW-0813">Transport</keyword>
<comment type="function">
    <text evidence="1">Produces ATP from ADP in the presence of a proton gradient across the membrane. The gamma chain is believed to be important in regulating ATPase activity and the flow of protons through the CF(0) complex.</text>
</comment>
<keyword evidence="9" id="KW-0066">ATP synthesis</keyword>
<keyword evidence="7" id="KW-0472">Membrane</keyword>
<dbReference type="STRING" id="1797729.A3A60_03955"/>
<organism evidence="10 11">
    <name type="scientific">Candidatus Curtissbacteria bacterium RIFCSPLOWO2_01_FULL_42_26</name>
    <dbReference type="NCBI Taxonomy" id="1797729"/>
    <lineage>
        <taxon>Bacteria</taxon>
        <taxon>Candidatus Curtissiibacteriota</taxon>
    </lineage>
</organism>
<dbReference type="Proteomes" id="UP000179227">
    <property type="component" value="Unassembled WGS sequence"/>
</dbReference>
<protein>
    <recommendedName>
        <fullName evidence="12">ATP synthase gamma chain</fullName>
    </recommendedName>
</protein>
<dbReference type="InterPro" id="IPR000131">
    <property type="entry name" value="ATP_synth_F1_gsu"/>
</dbReference>
<dbReference type="AlphaFoldDB" id="A0A1F5HYD3"/>
<comment type="subcellular location">
    <subcellularLocation>
        <location evidence="2">Membrane</location>
        <topology evidence="2">Peripheral membrane protein</topology>
    </subcellularLocation>
</comment>
<dbReference type="InterPro" id="IPR035968">
    <property type="entry name" value="ATP_synth_F1_ATPase_gsu"/>
</dbReference>
<evidence type="ECO:0000256" key="1">
    <source>
        <dbReference type="ARBA" id="ARBA00003456"/>
    </source>
</evidence>
<accession>A0A1F5HYD3</accession>
<comment type="similarity">
    <text evidence="3">Belongs to the ATPase gamma chain family.</text>
</comment>
<dbReference type="GO" id="GO:0045259">
    <property type="term" value="C:proton-transporting ATP synthase complex"/>
    <property type="evidence" value="ECO:0007669"/>
    <property type="project" value="UniProtKB-KW"/>
</dbReference>
<evidence type="ECO:0000256" key="4">
    <source>
        <dbReference type="ARBA" id="ARBA00022448"/>
    </source>
</evidence>
<reference evidence="10 11" key="1">
    <citation type="journal article" date="2016" name="Nat. Commun.">
        <title>Thousands of microbial genomes shed light on interconnected biogeochemical processes in an aquifer system.</title>
        <authorList>
            <person name="Anantharaman K."/>
            <person name="Brown C.T."/>
            <person name="Hug L.A."/>
            <person name="Sharon I."/>
            <person name="Castelle C.J."/>
            <person name="Probst A.J."/>
            <person name="Thomas B.C."/>
            <person name="Singh A."/>
            <person name="Wilkins M.J."/>
            <person name="Karaoz U."/>
            <person name="Brodie E.L."/>
            <person name="Williams K.H."/>
            <person name="Hubbard S.S."/>
            <person name="Banfield J.F."/>
        </authorList>
    </citation>
    <scope>NUCLEOTIDE SEQUENCE [LARGE SCALE GENOMIC DNA]</scope>
</reference>
<dbReference type="EMBL" id="MFBS01000022">
    <property type="protein sequence ID" value="OGE09197.1"/>
    <property type="molecule type" value="Genomic_DNA"/>
</dbReference>
<evidence type="ECO:0000256" key="3">
    <source>
        <dbReference type="ARBA" id="ARBA00007681"/>
    </source>
</evidence>
<name>A0A1F5HYD3_9BACT</name>
<evidence type="ECO:0000256" key="9">
    <source>
        <dbReference type="ARBA" id="ARBA00023310"/>
    </source>
</evidence>
<proteinExistence type="inferred from homology"/>
<evidence type="ECO:0000256" key="8">
    <source>
        <dbReference type="ARBA" id="ARBA00023196"/>
    </source>
</evidence>
<dbReference type="GO" id="GO:0046933">
    <property type="term" value="F:proton-transporting ATP synthase activity, rotational mechanism"/>
    <property type="evidence" value="ECO:0007669"/>
    <property type="project" value="InterPro"/>
</dbReference>
<sequence>MNTRQQLKKFEKSLDVIRSITRAFERTATQKMTVNRQEIEKIAKHLDEVKQTYVNTKISITKGAEQRQKMLATSVRRVSKQKVVILVTSEPQYYGNLMPAMIREFSKELESGASDAIIIGKPGREEFDKVNRRGFKYVYYDFSDDAPDWQIVGKISKVIKEYAQINIIFCRFQSILAQDVLNQNIAREVLNVKVPEKKKYLIKPEPASVLTFLEKQIITSNLLQKLFENGLAKGAIRIRILEIGEIAEKLTETMEKFEIYKKKVVRNINNRKQTSLYGASSAWQSESIFTIYR</sequence>
<keyword evidence="6" id="KW-0406">Ion transport</keyword>
<gene>
    <name evidence="10" type="ORF">A3A60_03955</name>
</gene>
<dbReference type="Pfam" id="PF00231">
    <property type="entry name" value="ATP-synt"/>
    <property type="match status" value="1"/>
</dbReference>
<evidence type="ECO:0008006" key="12">
    <source>
        <dbReference type="Google" id="ProtNLM"/>
    </source>
</evidence>
<comment type="caution">
    <text evidence="10">The sequence shown here is derived from an EMBL/GenBank/DDBJ whole genome shotgun (WGS) entry which is preliminary data.</text>
</comment>
<evidence type="ECO:0000256" key="5">
    <source>
        <dbReference type="ARBA" id="ARBA00022781"/>
    </source>
</evidence>
<evidence type="ECO:0000313" key="10">
    <source>
        <dbReference type="EMBL" id="OGE09197.1"/>
    </source>
</evidence>
<dbReference type="SUPFAM" id="SSF52943">
    <property type="entry name" value="ATP synthase (F1-ATPase), gamma subunit"/>
    <property type="match status" value="1"/>
</dbReference>
<evidence type="ECO:0000256" key="2">
    <source>
        <dbReference type="ARBA" id="ARBA00004170"/>
    </source>
</evidence>